<dbReference type="AlphaFoldDB" id="A0A9W5S195"/>
<comment type="similarity">
    <text evidence="2">Belongs to the metallo-dependent hydrolases superfamily. Adenosine and AMP deaminases family.</text>
</comment>
<feature type="domain" description="Adenosine deaminase" evidence="7">
    <location>
        <begin position="30"/>
        <end position="353"/>
    </location>
</feature>
<dbReference type="GO" id="GO:0043103">
    <property type="term" value="P:hypoxanthine salvage"/>
    <property type="evidence" value="ECO:0007669"/>
    <property type="project" value="TreeGrafter"/>
</dbReference>
<dbReference type="Pfam" id="PF00962">
    <property type="entry name" value="A_deaminase"/>
    <property type="match status" value="1"/>
</dbReference>
<evidence type="ECO:0000259" key="7">
    <source>
        <dbReference type="Pfam" id="PF00962"/>
    </source>
</evidence>
<dbReference type="EC" id="3.5.4.4" evidence="3"/>
<dbReference type="GO" id="GO:0005829">
    <property type="term" value="C:cytosol"/>
    <property type="evidence" value="ECO:0007669"/>
    <property type="project" value="TreeGrafter"/>
</dbReference>
<dbReference type="InterPro" id="IPR001365">
    <property type="entry name" value="A_deaminase_dom"/>
</dbReference>
<protein>
    <recommendedName>
        <fullName evidence="3">adenosine deaminase</fullName>
        <ecNumber evidence="3">3.5.4.4</ecNumber>
    </recommendedName>
</protein>
<dbReference type="GO" id="GO:0004000">
    <property type="term" value="F:adenosine deaminase activity"/>
    <property type="evidence" value="ECO:0007669"/>
    <property type="project" value="UniProtKB-ARBA"/>
</dbReference>
<evidence type="ECO:0000313" key="9">
    <source>
        <dbReference type="Proteomes" id="UP000053750"/>
    </source>
</evidence>
<sequence length="364" mass="39630">MARFVGIDMRFPRLSAAKRSGMMDMIAEMPKVDLHLHLDGCVRPSTLLDFARIQGVQLPADDPRELLPYMQASEATASLTEYLQKFGFVLPMLQTGEALERVAYETVESAAADNCLYIEVRWAPMLHTNGELDADGAIRHVLDGLRRGEARFGVKARAIVICMRHHDEATNLRAVEAAARFAGQGVVAVDLAGDEAGFPPGLFRGVFAMAAKLGLPATIHAGEAGGPGNVREAIEGLGAVRIGHGVRIREDAAVMQLVKERRIPLEMCPVSNIQTKAVSGWDDYPIRDYIEQGVTVTVHTDNPTVSATTITREFRELAARFGFTPSELAALALNGAQAAFLPQEEKAELVREMKRRIEALGISC</sequence>
<evidence type="ECO:0000256" key="1">
    <source>
        <dbReference type="ARBA" id="ARBA00001947"/>
    </source>
</evidence>
<dbReference type="SUPFAM" id="SSF51556">
    <property type="entry name" value="Metallo-dependent hydrolases"/>
    <property type="match status" value="1"/>
</dbReference>
<keyword evidence="4" id="KW-0479">Metal-binding</keyword>
<keyword evidence="9" id="KW-1185">Reference proteome</keyword>
<accession>A0A9W5S195</accession>
<evidence type="ECO:0000256" key="3">
    <source>
        <dbReference type="ARBA" id="ARBA00012784"/>
    </source>
</evidence>
<dbReference type="InterPro" id="IPR032466">
    <property type="entry name" value="Metal_Hydrolase"/>
</dbReference>
<gene>
    <name evidence="8" type="ORF">BG53_03390</name>
</gene>
<evidence type="ECO:0000313" key="8">
    <source>
        <dbReference type="EMBL" id="EXX87805.1"/>
    </source>
</evidence>
<dbReference type="Gene3D" id="3.20.20.140">
    <property type="entry name" value="Metal-dependent hydrolases"/>
    <property type="match status" value="1"/>
</dbReference>
<proteinExistence type="inferred from homology"/>
<dbReference type="GO" id="GO:0046872">
    <property type="term" value="F:metal ion binding"/>
    <property type="evidence" value="ECO:0007669"/>
    <property type="project" value="UniProtKB-KW"/>
</dbReference>
<evidence type="ECO:0000256" key="5">
    <source>
        <dbReference type="ARBA" id="ARBA00022801"/>
    </source>
</evidence>
<dbReference type="PANTHER" id="PTHR11409">
    <property type="entry name" value="ADENOSINE DEAMINASE"/>
    <property type="match status" value="1"/>
</dbReference>
<keyword evidence="6" id="KW-0862">Zinc</keyword>
<dbReference type="GO" id="GO:0006154">
    <property type="term" value="P:adenosine catabolic process"/>
    <property type="evidence" value="ECO:0007669"/>
    <property type="project" value="TreeGrafter"/>
</dbReference>
<dbReference type="GO" id="GO:0046103">
    <property type="term" value="P:inosine biosynthetic process"/>
    <property type="evidence" value="ECO:0007669"/>
    <property type="project" value="TreeGrafter"/>
</dbReference>
<dbReference type="Proteomes" id="UP000053750">
    <property type="component" value="Unassembled WGS sequence"/>
</dbReference>
<organism evidence="8 9">
    <name type="scientific">Paenibacillus darwinianus</name>
    <dbReference type="NCBI Taxonomy" id="1380763"/>
    <lineage>
        <taxon>Bacteria</taxon>
        <taxon>Bacillati</taxon>
        <taxon>Bacillota</taxon>
        <taxon>Bacilli</taxon>
        <taxon>Bacillales</taxon>
        <taxon>Paenibacillaceae</taxon>
        <taxon>Paenibacillus</taxon>
    </lineage>
</organism>
<name>A0A9W5S195_9BACL</name>
<dbReference type="NCBIfam" id="TIGR01430">
    <property type="entry name" value="aden_deam"/>
    <property type="match status" value="1"/>
</dbReference>
<evidence type="ECO:0000256" key="2">
    <source>
        <dbReference type="ARBA" id="ARBA00006676"/>
    </source>
</evidence>
<dbReference type="CDD" id="cd01320">
    <property type="entry name" value="ADA"/>
    <property type="match status" value="1"/>
</dbReference>
<comment type="cofactor">
    <cofactor evidence="1">
        <name>Zn(2+)</name>
        <dbReference type="ChEBI" id="CHEBI:29105"/>
    </cofactor>
</comment>
<reference evidence="8 9" key="1">
    <citation type="submission" date="2014-02" db="EMBL/GenBank/DDBJ databases">
        <title>Genome sequence of Paenibacillus darwinianus reveals adaptive mechanisms for survival in Antarctic soils.</title>
        <authorList>
            <person name="Dsouza M."/>
            <person name="Taylor M.W."/>
            <person name="Turner S.J."/>
            <person name="Aislabie J."/>
        </authorList>
    </citation>
    <scope>NUCLEOTIDE SEQUENCE [LARGE SCALE GENOMIC DNA]</scope>
    <source>
        <strain evidence="8 9">CE1</strain>
    </source>
</reference>
<comment type="caution">
    <text evidence="8">The sequence shown here is derived from an EMBL/GenBank/DDBJ whole genome shotgun (WGS) entry which is preliminary data.</text>
</comment>
<evidence type="ECO:0000256" key="4">
    <source>
        <dbReference type="ARBA" id="ARBA00022723"/>
    </source>
</evidence>
<dbReference type="InterPro" id="IPR006330">
    <property type="entry name" value="Ado/ade_deaminase"/>
</dbReference>
<dbReference type="EMBL" id="JFHU01000143">
    <property type="protein sequence ID" value="EXX87805.1"/>
    <property type="molecule type" value="Genomic_DNA"/>
</dbReference>
<evidence type="ECO:0000256" key="6">
    <source>
        <dbReference type="ARBA" id="ARBA00022833"/>
    </source>
</evidence>
<dbReference type="PANTHER" id="PTHR11409:SF43">
    <property type="entry name" value="ADENOSINE DEAMINASE"/>
    <property type="match status" value="1"/>
</dbReference>
<keyword evidence="5" id="KW-0378">Hydrolase</keyword>